<dbReference type="AlphaFoldDB" id="A0A9D1VYV9"/>
<evidence type="ECO:0000313" key="9">
    <source>
        <dbReference type="Proteomes" id="UP000824243"/>
    </source>
</evidence>
<feature type="transmembrane region" description="Helical" evidence="6">
    <location>
        <begin position="233"/>
        <end position="260"/>
    </location>
</feature>
<evidence type="ECO:0000256" key="6">
    <source>
        <dbReference type="PIRNR" id="PIRNR018968"/>
    </source>
</evidence>
<evidence type="ECO:0000313" key="8">
    <source>
        <dbReference type="EMBL" id="HIX49212.1"/>
    </source>
</evidence>
<sequence>MLYKLAFRNAKRSLSDYAIYLITVTLSFSLMFSFGLVASSDAITGLSEGMNTFQMVLDFINIIILFVICFLINYTTKFMFTKRSREFGMYLLLGIRRGRVIFMFLTEILLLGLFALALSFPIGFLVSQVISLIIVRAFEIPEVIFITFQAAPAGSLLLCFSAVFLLVLVNMTRKMGRISIRGFLDMEKQNEEKILRSSRKRNILFCVSLLLGILGFLVWNSQFSLDAGSDQSVMYWLMLGILLFILSIYGVSVTTGDMLLTLVLRKRSVKYTGDHLFIARTFSSKVRSMSITMGTLSMLVVLTLLSLNVSYLYQGMSGYLLELESPYDIQVFDDPEDREILSDYIALTEEDYTVRSSYLFDVYKDPGMHLQPIVSVPGSNTDFDTVISLGTYNELLKLRGLSPVSLEDNGYLILTDRQLIPLFEEAEEDLSTLTLADGTSLRLKGITDNGYWLTLTGLTSFVAVYPDRYVQDLEPAESHLVIDTVEETTADLKKKITDEMSWHLTYTDESGDTVNQNYKVTVRGQIVEEGNSMLAIVSSLCLYLAFIFLSTAGTILAVQALSDSSRHKYRYTVLSRLGVSGSSLCRTVGRQLLILFGLPVVYPVLITFLCMFSINRLYSIFLSSRWVYLEYFLAGLGIFLLVYLIYFIATYIGFKRNIQEA</sequence>
<evidence type="ECO:0000256" key="1">
    <source>
        <dbReference type="ARBA" id="ARBA00004651"/>
    </source>
</evidence>
<dbReference type="EMBL" id="DXFA01000159">
    <property type="protein sequence ID" value="HIX49212.1"/>
    <property type="molecule type" value="Genomic_DNA"/>
</dbReference>
<comment type="subcellular location">
    <subcellularLocation>
        <location evidence="1 6">Cell membrane</location>
        <topology evidence="1 6">Multi-pass membrane protein</topology>
    </subcellularLocation>
</comment>
<name>A0A9D1VYV9_9FIRM</name>
<reference evidence="8" key="1">
    <citation type="journal article" date="2021" name="PeerJ">
        <title>Extensive microbial diversity within the chicken gut microbiome revealed by metagenomics and culture.</title>
        <authorList>
            <person name="Gilroy R."/>
            <person name="Ravi A."/>
            <person name="Getino M."/>
            <person name="Pursley I."/>
            <person name="Horton D.L."/>
            <person name="Alikhan N.F."/>
            <person name="Baker D."/>
            <person name="Gharbi K."/>
            <person name="Hall N."/>
            <person name="Watson M."/>
            <person name="Adriaenssens E.M."/>
            <person name="Foster-Nyarko E."/>
            <person name="Jarju S."/>
            <person name="Secka A."/>
            <person name="Antonio M."/>
            <person name="Oren A."/>
            <person name="Chaudhuri R.R."/>
            <person name="La Ragione R."/>
            <person name="Hildebrand F."/>
            <person name="Pallen M.J."/>
        </authorList>
    </citation>
    <scope>NUCLEOTIDE SEQUENCE</scope>
    <source>
        <strain evidence="8">ChiSjej5B23-15282</strain>
    </source>
</reference>
<protein>
    <submittedName>
        <fullName evidence="8">ABC transporter permease</fullName>
    </submittedName>
</protein>
<feature type="transmembrane region" description="Helical" evidence="6">
    <location>
        <begin position="100"/>
        <end position="124"/>
    </location>
</feature>
<dbReference type="GO" id="GO:0055085">
    <property type="term" value="P:transmembrane transport"/>
    <property type="evidence" value="ECO:0007669"/>
    <property type="project" value="UniProtKB-UniRule"/>
</dbReference>
<feature type="domain" description="ABC3 transporter permease C-terminal" evidence="7">
    <location>
        <begin position="59"/>
        <end position="168"/>
    </location>
</feature>
<accession>A0A9D1VYV9</accession>
<keyword evidence="2 6" id="KW-1003">Cell membrane</keyword>
<keyword evidence="4 6" id="KW-1133">Transmembrane helix</keyword>
<dbReference type="InterPro" id="IPR027022">
    <property type="entry name" value="ABC_permease_BceB-typ"/>
</dbReference>
<keyword evidence="6" id="KW-0813">Transport</keyword>
<evidence type="ECO:0000256" key="4">
    <source>
        <dbReference type="ARBA" id="ARBA00022989"/>
    </source>
</evidence>
<feature type="transmembrane region" description="Helical" evidence="6">
    <location>
        <begin position="59"/>
        <end position="80"/>
    </location>
</feature>
<keyword evidence="3 6" id="KW-0812">Transmembrane</keyword>
<feature type="transmembrane region" description="Helical" evidence="6">
    <location>
        <begin position="203"/>
        <end position="221"/>
    </location>
</feature>
<organism evidence="8 9">
    <name type="scientific">Candidatus Mediterraneibacter caccavium</name>
    <dbReference type="NCBI Taxonomy" id="2838661"/>
    <lineage>
        <taxon>Bacteria</taxon>
        <taxon>Bacillati</taxon>
        <taxon>Bacillota</taxon>
        <taxon>Clostridia</taxon>
        <taxon>Lachnospirales</taxon>
        <taxon>Lachnospiraceae</taxon>
        <taxon>Mediterraneibacter</taxon>
    </lineage>
</organism>
<dbReference type="PANTHER" id="PTHR46795">
    <property type="entry name" value="ABC TRANSPORTER PERMEASE-RELATED-RELATED"/>
    <property type="match status" value="1"/>
</dbReference>
<dbReference type="InterPro" id="IPR003838">
    <property type="entry name" value="ABC3_permease_C"/>
</dbReference>
<feature type="transmembrane region" description="Helical" evidence="6">
    <location>
        <begin position="290"/>
        <end position="313"/>
    </location>
</feature>
<proteinExistence type="inferred from homology"/>
<gene>
    <name evidence="8" type="ORF">H9981_09440</name>
</gene>
<evidence type="ECO:0000256" key="5">
    <source>
        <dbReference type="ARBA" id="ARBA00023136"/>
    </source>
</evidence>
<feature type="transmembrane region" description="Helical" evidence="6">
    <location>
        <begin position="17"/>
        <end position="39"/>
    </location>
</feature>
<comment type="caution">
    <text evidence="8">The sequence shown here is derived from an EMBL/GenBank/DDBJ whole genome shotgun (WGS) entry which is preliminary data.</text>
</comment>
<dbReference type="Pfam" id="PF02687">
    <property type="entry name" value="FtsX"/>
    <property type="match status" value="1"/>
</dbReference>
<dbReference type="GO" id="GO:0005886">
    <property type="term" value="C:plasma membrane"/>
    <property type="evidence" value="ECO:0007669"/>
    <property type="project" value="UniProtKB-SubCell"/>
</dbReference>
<evidence type="ECO:0000256" key="2">
    <source>
        <dbReference type="ARBA" id="ARBA00022475"/>
    </source>
</evidence>
<reference evidence="8" key="2">
    <citation type="submission" date="2021-04" db="EMBL/GenBank/DDBJ databases">
        <authorList>
            <person name="Gilroy R."/>
        </authorList>
    </citation>
    <scope>NUCLEOTIDE SEQUENCE</scope>
    <source>
        <strain evidence="8">ChiSjej5B23-15282</strain>
    </source>
</reference>
<feature type="transmembrane region" description="Helical" evidence="6">
    <location>
        <begin position="533"/>
        <end position="558"/>
    </location>
</feature>
<evidence type="ECO:0000256" key="3">
    <source>
        <dbReference type="ARBA" id="ARBA00022692"/>
    </source>
</evidence>
<feature type="transmembrane region" description="Helical" evidence="6">
    <location>
        <begin position="626"/>
        <end position="649"/>
    </location>
</feature>
<keyword evidence="5 6" id="KW-0472">Membrane</keyword>
<feature type="transmembrane region" description="Helical" evidence="6">
    <location>
        <begin position="144"/>
        <end position="169"/>
    </location>
</feature>
<comment type="similarity">
    <text evidence="6">Belongs to the ABC-4 integral membrane protein family.</text>
</comment>
<dbReference type="PIRSF" id="PIRSF018968">
    <property type="entry name" value="ABC_permease_BceB"/>
    <property type="match status" value="1"/>
</dbReference>
<evidence type="ECO:0000259" key="7">
    <source>
        <dbReference type="Pfam" id="PF02687"/>
    </source>
</evidence>
<dbReference type="InterPro" id="IPR052536">
    <property type="entry name" value="ABC-4_Integral_Memb_Prot"/>
</dbReference>
<dbReference type="PANTHER" id="PTHR46795:SF3">
    <property type="entry name" value="ABC TRANSPORTER PERMEASE"/>
    <property type="match status" value="1"/>
</dbReference>
<feature type="transmembrane region" description="Helical" evidence="6">
    <location>
        <begin position="592"/>
        <end position="614"/>
    </location>
</feature>
<dbReference type="Proteomes" id="UP000824243">
    <property type="component" value="Unassembled WGS sequence"/>
</dbReference>